<organism evidence="3 4">
    <name type="scientific">Psychrobacter immobilis</name>
    <dbReference type="NCBI Taxonomy" id="498"/>
    <lineage>
        <taxon>Bacteria</taxon>
        <taxon>Pseudomonadati</taxon>
        <taxon>Pseudomonadota</taxon>
        <taxon>Gammaproteobacteria</taxon>
        <taxon>Moraxellales</taxon>
        <taxon>Moraxellaceae</taxon>
        <taxon>Psychrobacter</taxon>
    </lineage>
</organism>
<evidence type="ECO:0000256" key="1">
    <source>
        <dbReference type="SAM" id="MobiDB-lite"/>
    </source>
</evidence>
<gene>
    <name evidence="3" type="ORF">C8D84_101292</name>
</gene>
<feature type="transmembrane region" description="Helical" evidence="2">
    <location>
        <begin position="237"/>
        <end position="259"/>
    </location>
</feature>
<name>A0A2V2A6I3_PSYIM</name>
<dbReference type="Proteomes" id="UP000245655">
    <property type="component" value="Unassembled WGS sequence"/>
</dbReference>
<dbReference type="Pfam" id="PF03929">
    <property type="entry name" value="PepSY_TM"/>
    <property type="match status" value="1"/>
</dbReference>
<keyword evidence="4" id="KW-1185">Reference proteome</keyword>
<comment type="caution">
    <text evidence="3">The sequence shown here is derived from an EMBL/GenBank/DDBJ whole genome shotgun (WGS) entry which is preliminary data.</text>
</comment>
<evidence type="ECO:0000313" key="4">
    <source>
        <dbReference type="Proteomes" id="UP000245655"/>
    </source>
</evidence>
<dbReference type="InterPro" id="IPR005625">
    <property type="entry name" value="PepSY-ass_TM"/>
</dbReference>
<feature type="transmembrane region" description="Helical" evidence="2">
    <location>
        <begin position="30"/>
        <end position="51"/>
    </location>
</feature>
<dbReference type="EMBL" id="QGGM01000001">
    <property type="protein sequence ID" value="PWK15341.1"/>
    <property type="molecule type" value="Genomic_DNA"/>
</dbReference>
<reference evidence="3 4" key="1">
    <citation type="submission" date="2018-05" db="EMBL/GenBank/DDBJ databases">
        <title>Genomic Encyclopedia of Type Strains, Phase IV (KMG-IV): sequencing the most valuable type-strain genomes for metagenomic binning, comparative biology and taxonomic classification.</title>
        <authorList>
            <person name="Goeker M."/>
        </authorList>
    </citation>
    <scope>NUCLEOTIDE SEQUENCE [LARGE SCALE GENOMIC DNA]</scope>
    <source>
        <strain evidence="3 4">DSM 7229</strain>
    </source>
</reference>
<sequence>MNKETMNKKPILMTSFPPTLRQSCLWIHRYTGLAMAAFLIIAGITGTLLAFHDELDDVFNHKLANIEAQHKPPLSIATLHDAVISAYPQYQFSSMPTSVEPNKSAVFSVDRTRGQAADNAPKAPFQEVYVDPFTSEIIGTRDKEAWAWRNTMYKVFWLHRDLLLGDIGKLILGIVSLIWTINCFIGFYLTFPRAVNANKSQQTALRKSSGKPRASFFKRWLPAWKIRRKTNTFKLNYDLHHAFGLWLWLILFVIAWSSVGFNLKSVYQPVMQALVGLEGRDEGKEKKQNKPAINTESSSDEATTIGTNMNSTNKVDKANSIAYLSRQAEIAAQKNGVSVQQLLGVRWVEEDNQWQMRFKTNKDIGKKGGASSITVDAATGNVERVNFGYQSSFGNQADQWMATLHMGHISHGVGHLLYQIFLALTGLAVAVLSGTGVYLWVKGRQSRLKQRQKLTVKDNSLKRLRETSH</sequence>
<feature type="transmembrane region" description="Helical" evidence="2">
    <location>
        <begin position="416"/>
        <end position="441"/>
    </location>
</feature>
<keyword evidence="2" id="KW-0472">Membrane</keyword>
<evidence type="ECO:0000313" key="3">
    <source>
        <dbReference type="EMBL" id="PWK15341.1"/>
    </source>
</evidence>
<accession>A0A2V2A6I3</accession>
<dbReference type="PANTHER" id="PTHR34219:SF5">
    <property type="entry name" value="BLR4505 PROTEIN"/>
    <property type="match status" value="1"/>
</dbReference>
<feature type="compositionally biased region" description="Polar residues" evidence="1">
    <location>
        <begin position="291"/>
        <end position="311"/>
    </location>
</feature>
<feature type="transmembrane region" description="Helical" evidence="2">
    <location>
        <begin position="170"/>
        <end position="191"/>
    </location>
</feature>
<proteinExistence type="predicted"/>
<protein>
    <submittedName>
        <fullName evidence="3">Putative iron-regulated membrane protein</fullName>
    </submittedName>
</protein>
<keyword evidence="2" id="KW-1133">Transmembrane helix</keyword>
<evidence type="ECO:0000256" key="2">
    <source>
        <dbReference type="SAM" id="Phobius"/>
    </source>
</evidence>
<feature type="region of interest" description="Disordered" evidence="1">
    <location>
        <begin position="281"/>
        <end position="311"/>
    </location>
</feature>
<keyword evidence="2" id="KW-0812">Transmembrane</keyword>
<dbReference type="AlphaFoldDB" id="A0A2V2A6I3"/>
<dbReference type="PANTHER" id="PTHR34219">
    <property type="entry name" value="IRON-REGULATED INNER MEMBRANE PROTEIN-RELATED"/>
    <property type="match status" value="1"/>
</dbReference>